<dbReference type="GO" id="GO:0046872">
    <property type="term" value="F:metal ion binding"/>
    <property type="evidence" value="ECO:0007669"/>
    <property type="project" value="UniProtKB-KW"/>
</dbReference>
<evidence type="ECO:0000256" key="9">
    <source>
        <dbReference type="ARBA" id="ARBA00023004"/>
    </source>
</evidence>
<evidence type="ECO:0000256" key="11">
    <source>
        <dbReference type="ARBA" id="ARBA00047365"/>
    </source>
</evidence>
<gene>
    <name evidence="13" type="ORF">B7C51_05210</name>
</gene>
<dbReference type="GeneID" id="64219835"/>
<reference evidence="13 14" key="1">
    <citation type="submission" date="2017-03" db="EMBL/GenBank/DDBJ databases">
        <title>Paenibacillus larvae genome sequencing.</title>
        <authorList>
            <person name="Dingman D.W."/>
        </authorList>
    </citation>
    <scope>NUCLEOTIDE SEQUENCE [LARGE SCALE GENOMIC DNA]</scope>
    <source>
        <strain evidence="13 14">SAG 10367</strain>
    </source>
</reference>
<dbReference type="SFLD" id="SFLDG01063">
    <property type="entry name" value="activating_enzymes__group_1"/>
    <property type="match status" value="1"/>
</dbReference>
<keyword evidence="6" id="KW-0949">S-adenosyl-L-methionine</keyword>
<dbReference type="AlphaFoldDB" id="A0A1V0UQH3"/>
<proteinExistence type="inferred from homology"/>
<comment type="catalytic activity">
    <reaction evidence="11">
        <text>glycyl-[protein] + reduced [flavodoxin] + S-adenosyl-L-methionine = glycin-2-yl radical-[protein] + semiquinone [flavodoxin] + 5'-deoxyadenosine + L-methionine + H(+)</text>
        <dbReference type="Rhea" id="RHEA:61976"/>
        <dbReference type="Rhea" id="RHEA-COMP:10622"/>
        <dbReference type="Rhea" id="RHEA-COMP:14480"/>
        <dbReference type="Rhea" id="RHEA-COMP:15993"/>
        <dbReference type="Rhea" id="RHEA-COMP:15994"/>
        <dbReference type="ChEBI" id="CHEBI:15378"/>
        <dbReference type="ChEBI" id="CHEBI:17319"/>
        <dbReference type="ChEBI" id="CHEBI:29947"/>
        <dbReference type="ChEBI" id="CHEBI:32722"/>
        <dbReference type="ChEBI" id="CHEBI:57618"/>
        <dbReference type="ChEBI" id="CHEBI:57844"/>
        <dbReference type="ChEBI" id="CHEBI:59789"/>
        <dbReference type="ChEBI" id="CHEBI:140311"/>
    </reaction>
</comment>
<keyword evidence="9" id="KW-0408">Iron</keyword>
<evidence type="ECO:0000313" key="13">
    <source>
        <dbReference type="EMBL" id="ARF67356.1"/>
    </source>
</evidence>
<evidence type="ECO:0000256" key="6">
    <source>
        <dbReference type="ARBA" id="ARBA00022691"/>
    </source>
</evidence>
<dbReference type="SFLD" id="SFLDS00029">
    <property type="entry name" value="Radical_SAM"/>
    <property type="match status" value="1"/>
</dbReference>
<evidence type="ECO:0000256" key="7">
    <source>
        <dbReference type="ARBA" id="ARBA00022723"/>
    </source>
</evidence>
<dbReference type="EC" id="1.97.1.-" evidence="12"/>
<dbReference type="InterPro" id="IPR034457">
    <property type="entry name" value="Organic_radical-activating"/>
</dbReference>
<dbReference type="GO" id="GO:0043365">
    <property type="term" value="F:[formate-C-acetyltransferase]-activating enzyme activity"/>
    <property type="evidence" value="ECO:0007669"/>
    <property type="project" value="InterPro"/>
</dbReference>
<dbReference type="Proteomes" id="UP000192727">
    <property type="component" value="Chromosome"/>
</dbReference>
<dbReference type="SFLD" id="SFLDF00299">
    <property type="entry name" value="anaerobic_ribonucleoside-triph"/>
    <property type="match status" value="1"/>
</dbReference>
<dbReference type="InterPro" id="IPR001989">
    <property type="entry name" value="Radical_activat_CS"/>
</dbReference>
<dbReference type="Gene3D" id="3.20.20.70">
    <property type="entry name" value="Aldolase class I"/>
    <property type="match status" value="1"/>
</dbReference>
<sequence>MEYSETGRGTPEGEAQVRILNILYDSVVDGEGLRTVLFFSGCPHHCPGCHNPHSWSPQGGKVMKVWEVVEQALLNPINEVTLSGGDPFYQAETVRHVAKILKTNGKNLWAYTGYTLEFIQDRGSIAMKELLSYCDVLVDGGFELELRDPTLPFRGSSNQRIHRLGTW</sequence>
<dbReference type="RefSeq" id="WP_046655039.1">
    <property type="nucleotide sequence ID" value="NZ_CP019794.1"/>
</dbReference>
<keyword evidence="10" id="KW-0411">Iron-sulfur</keyword>
<dbReference type="PIRSF" id="PIRSF000368">
    <property type="entry name" value="NrdG"/>
    <property type="match status" value="1"/>
</dbReference>
<dbReference type="InterPro" id="IPR007197">
    <property type="entry name" value="rSAM"/>
</dbReference>
<comment type="cofactor">
    <cofactor evidence="1">
        <name>[4Fe-4S] cluster</name>
        <dbReference type="ChEBI" id="CHEBI:49883"/>
    </cofactor>
</comment>
<evidence type="ECO:0000256" key="12">
    <source>
        <dbReference type="PIRNR" id="PIRNR000368"/>
    </source>
</evidence>
<evidence type="ECO:0000313" key="14">
    <source>
        <dbReference type="Proteomes" id="UP000192727"/>
    </source>
</evidence>
<dbReference type="EMBL" id="CP020557">
    <property type="protein sequence ID" value="ARF67356.1"/>
    <property type="molecule type" value="Genomic_DNA"/>
</dbReference>
<evidence type="ECO:0000256" key="5">
    <source>
        <dbReference type="ARBA" id="ARBA00022485"/>
    </source>
</evidence>
<dbReference type="PANTHER" id="PTHR30352:SF2">
    <property type="entry name" value="ANAEROBIC RIBONUCLEOSIDE-TRIPHOSPHATE REDUCTASE-ACTIVATING PROTEIN"/>
    <property type="match status" value="1"/>
</dbReference>
<dbReference type="PANTHER" id="PTHR30352">
    <property type="entry name" value="PYRUVATE FORMATE-LYASE-ACTIVATING ENZYME"/>
    <property type="match status" value="1"/>
</dbReference>
<dbReference type="InterPro" id="IPR013785">
    <property type="entry name" value="Aldolase_TIM"/>
</dbReference>
<dbReference type="PROSITE" id="PS01087">
    <property type="entry name" value="RADICAL_ACTIVATING"/>
    <property type="match status" value="1"/>
</dbReference>
<dbReference type="InterPro" id="IPR058240">
    <property type="entry name" value="rSAM_sf"/>
</dbReference>
<keyword evidence="8 12" id="KW-0560">Oxidoreductase</keyword>
<evidence type="ECO:0000256" key="4">
    <source>
        <dbReference type="ARBA" id="ARBA00014281"/>
    </source>
</evidence>
<comment type="function">
    <text evidence="2 12">Activation of anaerobic ribonucleoside-triphosphate reductase under anaerobic conditions by generation of an organic free radical, using S-adenosylmethionine and reduced flavodoxin as cosubstrates to produce 5'-deoxy-adenosine.</text>
</comment>
<evidence type="ECO:0000256" key="2">
    <source>
        <dbReference type="ARBA" id="ARBA00003852"/>
    </source>
</evidence>
<comment type="similarity">
    <text evidence="3 12">Belongs to the organic radical-activating enzymes family.</text>
</comment>
<dbReference type="GO" id="GO:0051539">
    <property type="term" value="F:4 iron, 4 sulfur cluster binding"/>
    <property type="evidence" value="ECO:0007669"/>
    <property type="project" value="UniProtKB-KW"/>
</dbReference>
<organism evidence="13 14">
    <name type="scientific">Paenibacillus larvae subsp. pulvifaciens</name>
    <dbReference type="NCBI Taxonomy" id="1477"/>
    <lineage>
        <taxon>Bacteria</taxon>
        <taxon>Bacillati</taxon>
        <taxon>Bacillota</taxon>
        <taxon>Bacilli</taxon>
        <taxon>Bacillales</taxon>
        <taxon>Paenibacillaceae</taxon>
        <taxon>Paenibacillus</taxon>
    </lineage>
</organism>
<evidence type="ECO:0000256" key="10">
    <source>
        <dbReference type="ARBA" id="ARBA00023014"/>
    </source>
</evidence>
<dbReference type="CDD" id="cd01335">
    <property type="entry name" value="Radical_SAM"/>
    <property type="match status" value="1"/>
</dbReference>
<protein>
    <recommendedName>
        <fullName evidence="4 12">Anaerobic ribonucleoside-triphosphate reductase-activating protein</fullName>
        <ecNumber evidence="12">1.97.1.-</ecNumber>
    </recommendedName>
</protein>
<name>A0A1V0UQH3_9BACL</name>
<dbReference type="InterPro" id="IPR012837">
    <property type="entry name" value="NrdG"/>
</dbReference>
<keyword evidence="5" id="KW-0004">4Fe-4S</keyword>
<dbReference type="NCBIfam" id="TIGR02491">
    <property type="entry name" value="NrdG"/>
    <property type="match status" value="1"/>
</dbReference>
<dbReference type="SFLD" id="SFLDG01066">
    <property type="entry name" value="organic_radical-activating_enz"/>
    <property type="match status" value="1"/>
</dbReference>
<evidence type="ECO:0000256" key="1">
    <source>
        <dbReference type="ARBA" id="ARBA00001966"/>
    </source>
</evidence>
<evidence type="ECO:0000256" key="3">
    <source>
        <dbReference type="ARBA" id="ARBA00009777"/>
    </source>
</evidence>
<dbReference type="Pfam" id="PF13353">
    <property type="entry name" value="Fer4_12"/>
    <property type="match status" value="1"/>
</dbReference>
<keyword evidence="7" id="KW-0479">Metal-binding</keyword>
<dbReference type="SUPFAM" id="SSF102114">
    <property type="entry name" value="Radical SAM enzymes"/>
    <property type="match status" value="1"/>
</dbReference>
<evidence type="ECO:0000256" key="8">
    <source>
        <dbReference type="ARBA" id="ARBA00023002"/>
    </source>
</evidence>
<accession>A0A1V0UQH3</accession>
<dbReference type="GO" id="GO:0004748">
    <property type="term" value="F:ribonucleoside-diphosphate reductase activity, thioredoxin disulfide as acceptor"/>
    <property type="evidence" value="ECO:0007669"/>
    <property type="project" value="TreeGrafter"/>
</dbReference>